<keyword evidence="3 5" id="KW-0133">Cell shape</keyword>
<dbReference type="RefSeq" id="WP_072722835.1">
    <property type="nucleotide sequence ID" value="NZ_FQXH01000005.1"/>
</dbReference>
<dbReference type="GO" id="GO:0005886">
    <property type="term" value="C:plasma membrane"/>
    <property type="evidence" value="ECO:0007669"/>
    <property type="project" value="TreeGrafter"/>
</dbReference>
<dbReference type="OrthoDB" id="9792313at2"/>
<dbReference type="InterPro" id="IPR055342">
    <property type="entry name" value="MreC_beta-barrel_core"/>
</dbReference>
<dbReference type="Proteomes" id="UP000242520">
    <property type="component" value="Unassembled WGS sequence"/>
</dbReference>
<dbReference type="InterPro" id="IPR007221">
    <property type="entry name" value="MreC"/>
</dbReference>
<keyword evidence="7" id="KW-1133">Transmembrane helix</keyword>
<dbReference type="PANTHER" id="PTHR34138:SF1">
    <property type="entry name" value="CELL SHAPE-DETERMINING PROTEIN MREC"/>
    <property type="match status" value="1"/>
</dbReference>
<evidence type="ECO:0000256" key="1">
    <source>
        <dbReference type="ARBA" id="ARBA00009369"/>
    </source>
</evidence>
<dbReference type="PIRSF" id="PIRSF038471">
    <property type="entry name" value="MreC"/>
    <property type="match status" value="1"/>
</dbReference>
<dbReference type="InterPro" id="IPR042175">
    <property type="entry name" value="Cell/Rod_MreC_2"/>
</dbReference>
<evidence type="ECO:0000256" key="4">
    <source>
        <dbReference type="ARBA" id="ARBA00032089"/>
    </source>
</evidence>
<evidence type="ECO:0000313" key="9">
    <source>
        <dbReference type="EMBL" id="SHG88220.1"/>
    </source>
</evidence>
<accession>A0A1M5NFB1</accession>
<evidence type="ECO:0000256" key="2">
    <source>
        <dbReference type="ARBA" id="ARBA00013855"/>
    </source>
</evidence>
<sequence length="288" mass="32192">MVRSKKKNNSNKEVIVVVLIAITLLVIIGMSIKGNINNYLTGAILDVASPIQRGINKIFTITSENISGIINYRSNIKKVKLLSKENEELKKKIIDIDLKRDELNSLRDLKKSLNYISENYDKSYISASVVSKNDGNWYTTFTVSAGKKDGVVKNSIVISGEGLVGKIYEVSNNYSKAISLLNNKSAVSFEVLRKGEYTGVISQNLSIDSSENFEGYLKGYLFDIKYEVVPGDIIVTSGIGIYPKGIPLGEVEKVIEDKNNLLKYIKVKPYVNFKKIDKVLIIRPRIIE</sequence>
<protein>
    <recommendedName>
        <fullName evidence="2 5">Cell shape-determining protein MreC</fullName>
    </recommendedName>
    <alternativeName>
        <fullName evidence="4 5">Cell shape protein MreC</fullName>
    </alternativeName>
</protein>
<feature type="domain" description="Rod shape-determining protein MreC beta-barrel core" evidence="8">
    <location>
        <begin position="129"/>
        <end position="282"/>
    </location>
</feature>
<dbReference type="Gene3D" id="2.40.10.340">
    <property type="entry name" value="Rod shape-determining protein MreC, domain 1"/>
    <property type="match status" value="1"/>
</dbReference>
<dbReference type="Pfam" id="PF04085">
    <property type="entry name" value="MreC"/>
    <property type="match status" value="1"/>
</dbReference>
<evidence type="ECO:0000256" key="3">
    <source>
        <dbReference type="ARBA" id="ARBA00022960"/>
    </source>
</evidence>
<evidence type="ECO:0000256" key="7">
    <source>
        <dbReference type="SAM" id="Phobius"/>
    </source>
</evidence>
<evidence type="ECO:0000259" key="8">
    <source>
        <dbReference type="Pfam" id="PF04085"/>
    </source>
</evidence>
<evidence type="ECO:0000256" key="6">
    <source>
        <dbReference type="SAM" id="Coils"/>
    </source>
</evidence>
<keyword evidence="10" id="KW-1185">Reference proteome</keyword>
<evidence type="ECO:0000313" key="10">
    <source>
        <dbReference type="Proteomes" id="UP000242520"/>
    </source>
</evidence>
<keyword evidence="7" id="KW-0812">Transmembrane</keyword>
<dbReference type="PANTHER" id="PTHR34138">
    <property type="entry name" value="CELL SHAPE-DETERMINING PROTEIN MREC"/>
    <property type="match status" value="1"/>
</dbReference>
<gene>
    <name evidence="9" type="ORF">SAMN02744040_00004</name>
</gene>
<reference evidence="10" key="1">
    <citation type="submission" date="2016-11" db="EMBL/GenBank/DDBJ databases">
        <authorList>
            <person name="Varghese N."/>
            <person name="Submissions S."/>
        </authorList>
    </citation>
    <scope>NUCLEOTIDE SEQUENCE [LARGE SCALE GENOMIC DNA]</scope>
    <source>
        <strain evidence="10">DSM 15285</strain>
    </source>
</reference>
<comment type="function">
    <text evidence="5">Involved in formation and maintenance of cell shape.</text>
</comment>
<dbReference type="Gene3D" id="2.40.10.350">
    <property type="entry name" value="Rod shape-determining protein MreC, domain 2"/>
    <property type="match status" value="1"/>
</dbReference>
<organism evidence="9 10">
    <name type="scientific">Tepidibacter thalassicus DSM 15285</name>
    <dbReference type="NCBI Taxonomy" id="1123350"/>
    <lineage>
        <taxon>Bacteria</taxon>
        <taxon>Bacillati</taxon>
        <taxon>Bacillota</taxon>
        <taxon>Clostridia</taxon>
        <taxon>Peptostreptococcales</taxon>
        <taxon>Peptostreptococcaceae</taxon>
        <taxon>Tepidibacter</taxon>
    </lineage>
</organism>
<dbReference type="GO" id="GO:0008360">
    <property type="term" value="P:regulation of cell shape"/>
    <property type="evidence" value="ECO:0007669"/>
    <property type="project" value="UniProtKB-KW"/>
</dbReference>
<feature type="coiled-coil region" evidence="6">
    <location>
        <begin position="72"/>
        <end position="106"/>
    </location>
</feature>
<dbReference type="AlphaFoldDB" id="A0A1M5NFB1"/>
<feature type="transmembrane region" description="Helical" evidence="7">
    <location>
        <begin position="12"/>
        <end position="32"/>
    </location>
</feature>
<proteinExistence type="inferred from homology"/>
<dbReference type="InterPro" id="IPR042177">
    <property type="entry name" value="Cell/Rod_1"/>
</dbReference>
<dbReference type="EMBL" id="FQXH01000005">
    <property type="protein sequence ID" value="SHG88220.1"/>
    <property type="molecule type" value="Genomic_DNA"/>
</dbReference>
<name>A0A1M5NFB1_9FIRM</name>
<dbReference type="STRING" id="1123350.SAMN02744040_00004"/>
<evidence type="ECO:0000256" key="5">
    <source>
        <dbReference type="PIRNR" id="PIRNR038471"/>
    </source>
</evidence>
<keyword evidence="7" id="KW-0472">Membrane</keyword>
<dbReference type="NCBIfam" id="TIGR00219">
    <property type="entry name" value="mreC"/>
    <property type="match status" value="1"/>
</dbReference>
<keyword evidence="6" id="KW-0175">Coiled coil</keyword>
<comment type="similarity">
    <text evidence="1 5">Belongs to the MreC family.</text>
</comment>